<sequence>MKRLICPLPKIIPLRTDFSKVQWLLHAPVYGVSPLISITRYIHPVLKICENDNSIYDLGYDKLTKYKYNVTKILAGCNENILQHIWTFDKSTVTDGPMKDLTIINIDDNQVSHCGSGVIFVACTDVILVLNGFDGNLLKIIRGFHCLECIELDGNRNLLVCEYYKNHILVTRDGYVIMKIRRMIDHYVQFLLHDRSSNNMILIYSNKLYPKFDVIQILSPNGRVVLERKIDFCASVLV</sequence>
<comment type="caution">
    <text evidence="1">The sequence shown here is derived from an EMBL/GenBank/DDBJ whole genome shotgun (WGS) entry which is preliminary data.</text>
</comment>
<protein>
    <submittedName>
        <fullName evidence="1">Uncharacterized protein</fullName>
    </submittedName>
</protein>
<gene>
    <name evidence="1" type="ORF">FDP41_009394</name>
</gene>
<dbReference type="OrthoDB" id="10553624at2759"/>
<dbReference type="VEuPathDB" id="AmoebaDB:NfTy_062090"/>
<reference evidence="1 2" key="1">
    <citation type="journal article" date="2019" name="Sci. Rep.">
        <title>Nanopore sequencing improves the draft genome of the human pathogenic amoeba Naegleria fowleri.</title>
        <authorList>
            <person name="Liechti N."/>
            <person name="Schurch N."/>
            <person name="Bruggmann R."/>
            <person name="Wittwer M."/>
        </authorList>
    </citation>
    <scope>NUCLEOTIDE SEQUENCE [LARGE SCALE GENOMIC DNA]</scope>
    <source>
        <strain evidence="1 2">ATCC 30894</strain>
    </source>
</reference>
<name>A0A6A5BCV7_NAEFO</name>
<organism evidence="1 2">
    <name type="scientific">Naegleria fowleri</name>
    <name type="common">Brain eating amoeba</name>
    <dbReference type="NCBI Taxonomy" id="5763"/>
    <lineage>
        <taxon>Eukaryota</taxon>
        <taxon>Discoba</taxon>
        <taxon>Heterolobosea</taxon>
        <taxon>Tetramitia</taxon>
        <taxon>Eutetramitia</taxon>
        <taxon>Vahlkampfiidae</taxon>
        <taxon>Naegleria</taxon>
    </lineage>
</organism>
<dbReference type="VEuPathDB" id="AmoebaDB:FDP41_009394"/>
<dbReference type="AlphaFoldDB" id="A0A6A5BCV7"/>
<evidence type="ECO:0000313" key="2">
    <source>
        <dbReference type="Proteomes" id="UP000444721"/>
    </source>
</evidence>
<dbReference type="GeneID" id="68116610"/>
<proteinExistence type="predicted"/>
<dbReference type="EMBL" id="VFQX01000068">
    <property type="protein sequence ID" value="KAF0972491.1"/>
    <property type="molecule type" value="Genomic_DNA"/>
</dbReference>
<accession>A0A6A5BCV7</accession>
<keyword evidence="2" id="KW-1185">Reference proteome</keyword>
<dbReference type="Proteomes" id="UP000444721">
    <property type="component" value="Unassembled WGS sequence"/>
</dbReference>
<evidence type="ECO:0000313" key="1">
    <source>
        <dbReference type="EMBL" id="KAF0972491.1"/>
    </source>
</evidence>
<dbReference type="RefSeq" id="XP_044557205.1">
    <property type="nucleotide sequence ID" value="XM_044713347.1"/>
</dbReference>